<dbReference type="AlphaFoldDB" id="A0A0G4K3D7"/>
<dbReference type="NCBIfam" id="TIGR02175">
    <property type="entry name" value="PorC_KorC"/>
    <property type="match status" value="1"/>
</dbReference>
<feature type="domain" description="Pyruvate/ketoisovalerate oxidoreductase catalytic" evidence="2">
    <location>
        <begin position="10"/>
        <end position="181"/>
    </location>
</feature>
<organism evidence="3 4">
    <name type="scientific">Brenneria goodwinii</name>
    <dbReference type="NCBI Taxonomy" id="1109412"/>
    <lineage>
        <taxon>Bacteria</taxon>
        <taxon>Pseudomonadati</taxon>
        <taxon>Pseudomonadota</taxon>
        <taxon>Gammaproteobacteria</taxon>
        <taxon>Enterobacterales</taxon>
        <taxon>Pectobacteriaceae</taxon>
        <taxon>Brenneria</taxon>
    </lineage>
</organism>
<sequence>MLDILWLGRGGQGAFTAARLLGLGAVRFADLEAMAFPSFGPERRGAPVYAYTRLSRSPIRDRSPVRQALVAVVMDDALLPQLRADQLSAGALILIDGKHEQRFQQRSYGLEWRVPACQLAEHHLGSRHTNTVLLGVLNGLLSLLAPAALEHAIISEFAPQWRPPAPLPERVRRNLAAFDAAGRLGRTEKDLAGPLAAWLAVHRQAVDLQEAAHA</sequence>
<protein>
    <submittedName>
        <fullName evidence="3">Pyruvate:ferredoxin oxidoreductase, gamma subunit</fullName>
        <ecNumber evidence="3">1.2.7.1</ecNumber>
    </submittedName>
</protein>
<gene>
    <name evidence="3" type="ORF">BN1221_04994c</name>
</gene>
<dbReference type="SUPFAM" id="SSF53323">
    <property type="entry name" value="Pyruvate-ferredoxin oxidoreductase, PFOR, domain III"/>
    <property type="match status" value="1"/>
</dbReference>
<dbReference type="RefSeq" id="WP_053085562.1">
    <property type="nucleotide sequence ID" value="NZ_CGIG01000001.1"/>
</dbReference>
<dbReference type="InterPro" id="IPR051626">
    <property type="entry name" value="Oxidoreductase_gamma_subunit"/>
</dbReference>
<keyword evidence="1 3" id="KW-0560">Oxidoreductase</keyword>
<evidence type="ECO:0000256" key="1">
    <source>
        <dbReference type="ARBA" id="ARBA00023002"/>
    </source>
</evidence>
<name>A0A0G4K3D7_9GAMM</name>
<keyword evidence="4" id="KW-1185">Reference proteome</keyword>
<dbReference type="STRING" id="1109412.BN1221_04994c"/>
<dbReference type="EMBL" id="CGIG01000001">
    <property type="protein sequence ID" value="CPR21631.1"/>
    <property type="molecule type" value="Genomic_DNA"/>
</dbReference>
<keyword evidence="3" id="KW-0670">Pyruvate</keyword>
<dbReference type="Gene3D" id="3.40.920.10">
    <property type="entry name" value="Pyruvate-ferredoxin oxidoreductase, PFOR, domain III"/>
    <property type="match status" value="1"/>
</dbReference>
<dbReference type="InterPro" id="IPR019752">
    <property type="entry name" value="Pyrv/ketoisovalerate_OxRed_cat"/>
</dbReference>
<dbReference type="PANTHER" id="PTHR43366">
    <property type="entry name" value="PYRUVATE SYNTHASE SUBUNIT PORC"/>
    <property type="match status" value="1"/>
</dbReference>
<dbReference type="InterPro" id="IPR002869">
    <property type="entry name" value="Pyrv_flavodox_OxRed_cen"/>
</dbReference>
<evidence type="ECO:0000313" key="4">
    <source>
        <dbReference type="Proteomes" id="UP000044377"/>
    </source>
</evidence>
<dbReference type="PANTHER" id="PTHR43366:SF1">
    <property type="entry name" value="PYRUVATE SYNTHASE SUBUNIT PORC"/>
    <property type="match status" value="1"/>
</dbReference>
<dbReference type="InterPro" id="IPR011894">
    <property type="entry name" value="PorC_KorC"/>
</dbReference>
<dbReference type="OrthoDB" id="9794954at2"/>
<dbReference type="EC" id="1.2.7.1" evidence="3"/>
<dbReference type="Proteomes" id="UP000044377">
    <property type="component" value="Unassembled WGS sequence"/>
</dbReference>
<evidence type="ECO:0000259" key="2">
    <source>
        <dbReference type="Pfam" id="PF01558"/>
    </source>
</evidence>
<dbReference type="GO" id="GO:0019164">
    <property type="term" value="F:pyruvate synthase activity"/>
    <property type="evidence" value="ECO:0007669"/>
    <property type="project" value="UniProtKB-EC"/>
</dbReference>
<proteinExistence type="predicted"/>
<evidence type="ECO:0000313" key="3">
    <source>
        <dbReference type="EMBL" id="CPR21631.1"/>
    </source>
</evidence>
<dbReference type="Pfam" id="PF01558">
    <property type="entry name" value="POR"/>
    <property type="match status" value="1"/>
</dbReference>
<reference evidence="4" key="1">
    <citation type="submission" date="2015-01" db="EMBL/GenBank/DDBJ databases">
        <authorList>
            <person name="Paterson Steve"/>
        </authorList>
    </citation>
    <scope>NUCLEOTIDE SEQUENCE [LARGE SCALE GENOMIC DNA]</scope>
    <source>
        <strain evidence="4">OBR1</strain>
    </source>
</reference>
<accession>A0A0G4K3D7</accession>